<gene>
    <name evidence="1" type="ORF">PAPOLLO_LOCUS524</name>
</gene>
<accession>A0A8S3VYS5</accession>
<protein>
    <submittedName>
        <fullName evidence="1">(apollo) hypothetical protein</fullName>
    </submittedName>
</protein>
<dbReference type="OrthoDB" id="10046738at2759"/>
<comment type="caution">
    <text evidence="1">The sequence shown here is derived from an EMBL/GenBank/DDBJ whole genome shotgun (WGS) entry which is preliminary data.</text>
</comment>
<reference evidence="1" key="1">
    <citation type="submission" date="2021-04" db="EMBL/GenBank/DDBJ databases">
        <authorList>
            <person name="Tunstrom K."/>
        </authorList>
    </citation>
    <scope>NUCLEOTIDE SEQUENCE</scope>
</reference>
<sequence>MPNYLGQFKQEFNLNRRRMLFRSIGTNLPELNTFPHLDTSDFFKDLTRCNRLADNIMANTMAIRDRGVYLAEISPELEFSEELVMHN</sequence>
<dbReference type="AlphaFoldDB" id="A0A8S3VYS5"/>
<dbReference type="EMBL" id="CAJQZP010000008">
    <property type="protein sequence ID" value="CAG4932190.1"/>
    <property type="molecule type" value="Genomic_DNA"/>
</dbReference>
<name>A0A8S3VYS5_PARAO</name>
<evidence type="ECO:0000313" key="2">
    <source>
        <dbReference type="Proteomes" id="UP000691718"/>
    </source>
</evidence>
<organism evidence="1 2">
    <name type="scientific">Parnassius apollo</name>
    <name type="common">Apollo butterfly</name>
    <name type="synonym">Papilio apollo</name>
    <dbReference type="NCBI Taxonomy" id="110799"/>
    <lineage>
        <taxon>Eukaryota</taxon>
        <taxon>Metazoa</taxon>
        <taxon>Ecdysozoa</taxon>
        <taxon>Arthropoda</taxon>
        <taxon>Hexapoda</taxon>
        <taxon>Insecta</taxon>
        <taxon>Pterygota</taxon>
        <taxon>Neoptera</taxon>
        <taxon>Endopterygota</taxon>
        <taxon>Lepidoptera</taxon>
        <taxon>Glossata</taxon>
        <taxon>Ditrysia</taxon>
        <taxon>Papilionoidea</taxon>
        <taxon>Papilionidae</taxon>
        <taxon>Parnassiinae</taxon>
        <taxon>Parnassini</taxon>
        <taxon>Parnassius</taxon>
        <taxon>Parnassius</taxon>
    </lineage>
</organism>
<proteinExistence type="predicted"/>
<evidence type="ECO:0000313" key="1">
    <source>
        <dbReference type="EMBL" id="CAG4932190.1"/>
    </source>
</evidence>
<keyword evidence="2" id="KW-1185">Reference proteome</keyword>
<dbReference type="Proteomes" id="UP000691718">
    <property type="component" value="Unassembled WGS sequence"/>
</dbReference>